<dbReference type="GO" id="GO:0015648">
    <property type="term" value="F:lipid-linked peptidoglycan transporter activity"/>
    <property type="evidence" value="ECO:0007669"/>
    <property type="project" value="TreeGrafter"/>
</dbReference>
<evidence type="ECO:0000256" key="3">
    <source>
        <dbReference type="ARBA" id="ARBA00022960"/>
    </source>
</evidence>
<organism evidence="7 8">
    <name type="scientific">Paenibacillus elgii</name>
    <dbReference type="NCBI Taxonomy" id="189691"/>
    <lineage>
        <taxon>Bacteria</taxon>
        <taxon>Bacillati</taxon>
        <taxon>Bacillota</taxon>
        <taxon>Bacilli</taxon>
        <taxon>Bacillales</taxon>
        <taxon>Paenibacillaceae</taxon>
        <taxon>Paenibacillus</taxon>
    </lineage>
</organism>
<keyword evidence="4 6" id="KW-1133">Transmembrane helix</keyword>
<evidence type="ECO:0000313" key="7">
    <source>
        <dbReference type="EMBL" id="KZE75180.1"/>
    </source>
</evidence>
<feature type="transmembrane region" description="Helical" evidence="6">
    <location>
        <begin position="135"/>
        <end position="153"/>
    </location>
</feature>
<feature type="transmembrane region" description="Helical" evidence="6">
    <location>
        <begin position="44"/>
        <end position="63"/>
    </location>
</feature>
<dbReference type="GO" id="GO:0032153">
    <property type="term" value="C:cell division site"/>
    <property type="evidence" value="ECO:0007669"/>
    <property type="project" value="TreeGrafter"/>
</dbReference>
<feature type="transmembrane region" description="Helical" evidence="6">
    <location>
        <begin position="352"/>
        <end position="371"/>
    </location>
</feature>
<evidence type="ECO:0000256" key="5">
    <source>
        <dbReference type="ARBA" id="ARBA00023136"/>
    </source>
</evidence>
<feature type="transmembrane region" description="Helical" evidence="6">
    <location>
        <begin position="183"/>
        <end position="201"/>
    </location>
</feature>
<dbReference type="PANTHER" id="PTHR30474">
    <property type="entry name" value="CELL CYCLE PROTEIN"/>
    <property type="match status" value="1"/>
</dbReference>
<dbReference type="GO" id="GO:0008360">
    <property type="term" value="P:regulation of cell shape"/>
    <property type="evidence" value="ECO:0007669"/>
    <property type="project" value="UniProtKB-KW"/>
</dbReference>
<keyword evidence="5 6" id="KW-0472">Membrane</keyword>
<dbReference type="Pfam" id="PF01098">
    <property type="entry name" value="FTSW_RODA_SPOVE"/>
    <property type="match status" value="1"/>
</dbReference>
<feature type="transmembrane region" description="Helical" evidence="6">
    <location>
        <begin position="286"/>
        <end position="307"/>
    </location>
</feature>
<dbReference type="AlphaFoldDB" id="A0A163VNZ6"/>
<feature type="transmembrane region" description="Helical" evidence="6">
    <location>
        <begin position="12"/>
        <end position="32"/>
    </location>
</feature>
<dbReference type="GO" id="GO:0005886">
    <property type="term" value="C:plasma membrane"/>
    <property type="evidence" value="ECO:0007669"/>
    <property type="project" value="TreeGrafter"/>
</dbReference>
<keyword evidence="2 6" id="KW-0812">Transmembrane</keyword>
<dbReference type="GO" id="GO:0051301">
    <property type="term" value="P:cell division"/>
    <property type="evidence" value="ECO:0007669"/>
    <property type="project" value="InterPro"/>
</dbReference>
<name>A0A163VNZ6_9BACL</name>
<evidence type="ECO:0000313" key="8">
    <source>
        <dbReference type="Proteomes" id="UP000076563"/>
    </source>
</evidence>
<accession>A0A163VNZ6</accession>
<dbReference type="PROSITE" id="PS00428">
    <property type="entry name" value="FTSW_RODA_SPOVE"/>
    <property type="match status" value="1"/>
</dbReference>
<dbReference type="OrthoDB" id="9812661at2"/>
<proteinExistence type="predicted"/>
<sequence length="384" mass="43058">MLHKLKKIDVPIVVILLAFMVISTMLVYSATLNSRVITFEPKKIIVIYIVSIIAFLVTTLIDYRILTKVSFYLYGFGVFLLIAVLLFGEKIGGARGWFSLPVVKLDFQPVELFKIILILTLAMIIARRKGEPLELLRDVVPIGLITFLPVVLVTVQPDLGNAMILVVILCGMYWIGNMKLSNLLIGALVIAGAAYLFLYLFQHYHTDIQQFFQAQKWPTHWMDRINTFISPETASKDDKWQVDNAIRAIGSGSLIGEGYLNGSSVHSNRIPVVYTDAIFVVVGEEFGFVGASVLLLLYFVLIYRMILISIYCNHLAGTYIIIGIVSMMVFQIFENISMWIGIMPVTGITLPFISYGGTSLLINMIAMGLVMSVRLHDDKLLEDE</sequence>
<reference evidence="8" key="1">
    <citation type="submission" date="2016-01" db="EMBL/GenBank/DDBJ databases">
        <title>Draft genome of Chromobacterium sp. F49.</title>
        <authorList>
            <person name="Hong K.W."/>
        </authorList>
    </citation>
    <scope>NUCLEOTIDE SEQUENCE [LARGE SCALE GENOMIC DNA]</scope>
    <source>
        <strain evidence="8">M63</strain>
    </source>
</reference>
<dbReference type="STRING" id="1007103.GCA_000213315_02799"/>
<evidence type="ECO:0000256" key="1">
    <source>
        <dbReference type="ARBA" id="ARBA00004141"/>
    </source>
</evidence>
<evidence type="ECO:0000256" key="4">
    <source>
        <dbReference type="ARBA" id="ARBA00022989"/>
    </source>
</evidence>
<dbReference type="eggNOG" id="COG0772">
    <property type="taxonomic scope" value="Bacteria"/>
</dbReference>
<evidence type="ECO:0000256" key="6">
    <source>
        <dbReference type="SAM" id="Phobius"/>
    </source>
</evidence>
<keyword evidence="8" id="KW-1185">Reference proteome</keyword>
<gene>
    <name evidence="7" type="ORF">AV654_27960</name>
</gene>
<dbReference type="Proteomes" id="UP000076563">
    <property type="component" value="Unassembled WGS sequence"/>
</dbReference>
<feature type="transmembrane region" description="Helical" evidence="6">
    <location>
        <begin position="70"/>
        <end position="87"/>
    </location>
</feature>
<evidence type="ECO:0000256" key="2">
    <source>
        <dbReference type="ARBA" id="ARBA00022692"/>
    </source>
</evidence>
<dbReference type="InterPro" id="IPR018365">
    <property type="entry name" value="Cell_cycle_FtsW-rel_CS"/>
</dbReference>
<feature type="transmembrane region" description="Helical" evidence="6">
    <location>
        <begin position="159"/>
        <end position="176"/>
    </location>
</feature>
<dbReference type="PANTHER" id="PTHR30474:SF1">
    <property type="entry name" value="PEPTIDOGLYCAN GLYCOSYLTRANSFERASE MRDB"/>
    <property type="match status" value="1"/>
</dbReference>
<keyword evidence="3" id="KW-0133">Cell shape</keyword>
<protein>
    <submittedName>
        <fullName evidence="7">Cell cycle protein</fullName>
    </submittedName>
</protein>
<comment type="caution">
    <text evidence="7">The sequence shown here is derived from an EMBL/GenBank/DDBJ whole genome shotgun (WGS) entry which is preliminary data.</text>
</comment>
<dbReference type="RefSeq" id="WP_063185178.1">
    <property type="nucleotide sequence ID" value="NZ_CP121215.1"/>
</dbReference>
<feature type="transmembrane region" description="Helical" evidence="6">
    <location>
        <begin position="319"/>
        <end position="340"/>
    </location>
</feature>
<comment type="subcellular location">
    <subcellularLocation>
        <location evidence="1">Membrane</location>
        <topology evidence="1">Multi-pass membrane protein</topology>
    </subcellularLocation>
</comment>
<dbReference type="EMBL" id="LQRA01000074">
    <property type="protein sequence ID" value="KZE75180.1"/>
    <property type="molecule type" value="Genomic_DNA"/>
</dbReference>
<dbReference type="InterPro" id="IPR001182">
    <property type="entry name" value="FtsW/RodA"/>
</dbReference>